<dbReference type="InterPro" id="IPR021735">
    <property type="entry name" value="DUF3306"/>
</dbReference>
<organism evidence="2 3">
    <name type="scientific">Nisaea acidiphila</name>
    <dbReference type="NCBI Taxonomy" id="1862145"/>
    <lineage>
        <taxon>Bacteria</taxon>
        <taxon>Pseudomonadati</taxon>
        <taxon>Pseudomonadota</taxon>
        <taxon>Alphaproteobacteria</taxon>
        <taxon>Rhodospirillales</taxon>
        <taxon>Thalassobaculaceae</taxon>
        <taxon>Nisaea</taxon>
    </lineage>
</organism>
<dbReference type="AlphaFoldDB" id="A0A9J7B0M7"/>
<evidence type="ECO:0000313" key="3">
    <source>
        <dbReference type="Proteomes" id="UP001060336"/>
    </source>
</evidence>
<feature type="region of interest" description="Disordered" evidence="1">
    <location>
        <begin position="1"/>
        <end position="39"/>
    </location>
</feature>
<name>A0A9J7B0M7_9PROT</name>
<keyword evidence="3" id="KW-1185">Reference proteome</keyword>
<evidence type="ECO:0000313" key="2">
    <source>
        <dbReference type="EMBL" id="UUX52028.1"/>
    </source>
</evidence>
<dbReference type="Pfam" id="PF11748">
    <property type="entry name" value="DUF3306"/>
    <property type="match status" value="1"/>
</dbReference>
<dbReference type="Proteomes" id="UP001060336">
    <property type="component" value="Chromosome"/>
</dbReference>
<proteinExistence type="predicted"/>
<dbReference type="RefSeq" id="WP_257771853.1">
    <property type="nucleotide sequence ID" value="NZ_CP102480.1"/>
</dbReference>
<feature type="compositionally biased region" description="Acidic residues" evidence="1">
    <location>
        <begin position="180"/>
        <end position="193"/>
    </location>
</feature>
<feature type="compositionally biased region" description="Basic and acidic residues" evidence="1">
    <location>
        <begin position="16"/>
        <end position="27"/>
    </location>
</feature>
<feature type="compositionally biased region" description="Acidic residues" evidence="1">
    <location>
        <begin position="143"/>
        <end position="152"/>
    </location>
</feature>
<protein>
    <submittedName>
        <fullName evidence="2">DUF3306 domain-containing protein</fullName>
    </submittedName>
</protein>
<feature type="region of interest" description="Disordered" evidence="1">
    <location>
        <begin position="143"/>
        <end position="193"/>
    </location>
</feature>
<reference evidence="2" key="1">
    <citation type="submission" date="2022-08" db="EMBL/GenBank/DDBJ databases">
        <title>Nisaea acidiphila sp. nov., isolated from a marine algal debris and emended description of the genus Nisaea Urios et al. 2008.</title>
        <authorList>
            <person name="Kwon K."/>
        </authorList>
    </citation>
    <scope>NUCLEOTIDE SEQUENCE</scope>
    <source>
        <strain evidence="2">MEBiC11861</strain>
    </source>
</reference>
<gene>
    <name evidence="2" type="ORF">NUH88_10055</name>
</gene>
<sequence length="193" mass="20771">MSERDDIPGRGFLGRWSERKQASREPVEASAALSIPEPAPETALPELYVGDERPLTEEEEAVVAALPDIESLDAESDFTPFMQTNVPEFLRRRALRALWRLNPVLANVDGLIDYGEDYTDAATVIEGLQTAYKVGRGFLTDEDLGIEPEAGDDAQNGETSGDGVAAAEPDATETDSAAGDTEEDEEVGDGDLV</sequence>
<dbReference type="EMBL" id="CP102480">
    <property type="protein sequence ID" value="UUX52028.1"/>
    <property type="molecule type" value="Genomic_DNA"/>
</dbReference>
<dbReference type="KEGG" id="naci:NUH88_10055"/>
<accession>A0A9J7B0M7</accession>
<evidence type="ECO:0000256" key="1">
    <source>
        <dbReference type="SAM" id="MobiDB-lite"/>
    </source>
</evidence>